<organism evidence="1 2">
    <name type="scientific">Ligilactobacillus ruminis ATCC 25644</name>
    <dbReference type="NCBI Taxonomy" id="525362"/>
    <lineage>
        <taxon>Bacteria</taxon>
        <taxon>Bacillati</taxon>
        <taxon>Bacillota</taxon>
        <taxon>Bacilli</taxon>
        <taxon>Lactobacillales</taxon>
        <taxon>Lactobacillaceae</taxon>
        <taxon>Ligilactobacillus</taxon>
    </lineage>
</organism>
<evidence type="ECO:0000313" key="2">
    <source>
        <dbReference type="Proteomes" id="UP000004099"/>
    </source>
</evidence>
<comment type="caution">
    <text evidence="1">The sequence shown here is derived from an EMBL/GenBank/DDBJ whole genome shotgun (WGS) entry which is preliminary data.</text>
</comment>
<dbReference type="Proteomes" id="UP000004099">
    <property type="component" value="Unassembled WGS sequence"/>
</dbReference>
<dbReference type="EMBL" id="ACGS02000029">
    <property type="protein sequence ID" value="EFZ34972.1"/>
    <property type="molecule type" value="Genomic_DNA"/>
</dbReference>
<accession>E7FPP1</accession>
<gene>
    <name evidence="1" type="ORF">HMPREF0542_10868</name>
</gene>
<protein>
    <submittedName>
        <fullName evidence="1">Uncharacterized protein</fullName>
    </submittedName>
</protein>
<dbReference type="HOGENOM" id="CLU_1747335_0_0_9"/>
<dbReference type="AlphaFoldDB" id="E7FPP1"/>
<reference evidence="1 2" key="1">
    <citation type="submission" date="2011-01" db="EMBL/GenBank/DDBJ databases">
        <authorList>
            <person name="Muzny D."/>
            <person name="Qin X."/>
            <person name="Buhay C."/>
            <person name="Dugan-Rocha S."/>
            <person name="Ding Y."/>
            <person name="Chen G."/>
            <person name="Hawes A."/>
            <person name="Holder M."/>
            <person name="Jhangiani S."/>
            <person name="Johnson A."/>
            <person name="Khan Z."/>
            <person name="Li Z."/>
            <person name="Liu W."/>
            <person name="Liu X."/>
            <person name="Perez L."/>
            <person name="Shen H."/>
            <person name="Wang Q."/>
            <person name="Watt J."/>
            <person name="Xi L."/>
            <person name="Xin Y."/>
            <person name="Zhou J."/>
            <person name="Deng J."/>
            <person name="Jiang H."/>
            <person name="Liu Y."/>
            <person name="Qu J."/>
            <person name="Song X.-Z."/>
            <person name="Zhang L."/>
            <person name="Villasana D."/>
            <person name="Johnson A."/>
            <person name="Liu J."/>
            <person name="Liyanage D."/>
            <person name="Lorensuhewa L."/>
            <person name="Robinson T."/>
            <person name="Song A."/>
            <person name="Song B.-B."/>
            <person name="Dinh H."/>
            <person name="Thornton R."/>
            <person name="Coyle M."/>
            <person name="Francisco L."/>
            <person name="Jackson L."/>
            <person name="Javaid M."/>
            <person name="Korchina V."/>
            <person name="Kovar C."/>
            <person name="Mata R."/>
            <person name="Mathew T."/>
            <person name="Ngo R."/>
            <person name="Nguyen L."/>
            <person name="Nguyen N."/>
            <person name="Okwuonu G."/>
            <person name="Ongeri F."/>
            <person name="Pham C."/>
            <person name="Simmons D."/>
            <person name="Wilczek-Boney K."/>
            <person name="Hale W."/>
            <person name="Jakkamsetti A."/>
            <person name="Pham P."/>
            <person name="Ruth R."/>
            <person name="San Lucas F."/>
            <person name="Warren J."/>
            <person name="Zhang J."/>
            <person name="Zhao Z."/>
            <person name="Zhou C."/>
            <person name="Zhu D."/>
            <person name="Lee S."/>
            <person name="Bess C."/>
            <person name="Blankenburg K."/>
            <person name="Forbes L."/>
            <person name="Fu Q."/>
            <person name="Gubbala S."/>
            <person name="Hirani K."/>
            <person name="Jayaseelan J.C."/>
            <person name="Lara F."/>
            <person name="Munidasa M."/>
            <person name="Palculict T."/>
            <person name="Patil S."/>
            <person name="Pu L.-L."/>
            <person name="Saada N."/>
            <person name="Tang L."/>
            <person name="Weissenberger G."/>
            <person name="Zhu Y."/>
            <person name="Hemphill L."/>
            <person name="Shang Y."/>
            <person name="Youmans B."/>
            <person name="Ayvaz T."/>
            <person name="Ross M."/>
            <person name="Santibanez J."/>
            <person name="Aqrawi P."/>
            <person name="Gross S."/>
            <person name="Joshi V."/>
            <person name="Fowler G."/>
            <person name="Nazareth L."/>
            <person name="Reid J."/>
            <person name="Worley K."/>
            <person name="Petrosino J."/>
            <person name="Highlander S."/>
            <person name="Gibbs R."/>
        </authorList>
    </citation>
    <scope>NUCLEOTIDE SEQUENCE [LARGE SCALE GENOMIC DNA]</scope>
    <source>
        <strain evidence="1 2">ATCC 25644</strain>
    </source>
</reference>
<sequence length="149" mass="17467">MLDKKRIYDRILEMCTPMYVGGASKREVIASMKMEKAKTLLNTNIGEECFRKIIEKRNPPKSEPMVDGKSGFLYFDKNKSICYSLHWEHYFQHIIQKYKSTDACHYTACMPAHLLHKYGKIRNESKSIAIFDGPLRDQRNVEYIYACKS</sequence>
<evidence type="ECO:0000313" key="1">
    <source>
        <dbReference type="EMBL" id="EFZ34972.1"/>
    </source>
</evidence>
<name>E7FPP1_9LACO</name>
<proteinExistence type="predicted"/>